<evidence type="ECO:0000313" key="1">
    <source>
        <dbReference type="EMBL" id="GBO46035.1"/>
    </source>
</evidence>
<gene>
    <name evidence="1" type="ORF">AVEN_89923_1</name>
</gene>
<evidence type="ECO:0000313" key="2">
    <source>
        <dbReference type="Proteomes" id="UP000499080"/>
    </source>
</evidence>
<dbReference type="Proteomes" id="UP000499080">
    <property type="component" value="Unassembled WGS sequence"/>
</dbReference>
<keyword evidence="2" id="KW-1185">Reference proteome</keyword>
<dbReference type="EMBL" id="BGPR01073468">
    <property type="protein sequence ID" value="GBO46035.1"/>
    <property type="molecule type" value="Genomic_DNA"/>
</dbReference>
<comment type="caution">
    <text evidence="1">The sequence shown here is derived from an EMBL/GenBank/DDBJ whole genome shotgun (WGS) entry which is preliminary data.</text>
</comment>
<organism evidence="1 2">
    <name type="scientific">Araneus ventricosus</name>
    <name type="common">Orbweaver spider</name>
    <name type="synonym">Epeira ventricosa</name>
    <dbReference type="NCBI Taxonomy" id="182803"/>
    <lineage>
        <taxon>Eukaryota</taxon>
        <taxon>Metazoa</taxon>
        <taxon>Ecdysozoa</taxon>
        <taxon>Arthropoda</taxon>
        <taxon>Chelicerata</taxon>
        <taxon>Arachnida</taxon>
        <taxon>Araneae</taxon>
        <taxon>Araneomorphae</taxon>
        <taxon>Entelegynae</taxon>
        <taxon>Araneoidea</taxon>
        <taxon>Araneidae</taxon>
        <taxon>Araneus</taxon>
    </lineage>
</organism>
<dbReference type="AlphaFoldDB" id="A0A4Y2X8Q0"/>
<protein>
    <submittedName>
        <fullName evidence="1">Uncharacterized protein</fullName>
    </submittedName>
</protein>
<reference evidence="1 2" key="1">
    <citation type="journal article" date="2019" name="Sci. Rep.">
        <title>Orb-weaving spider Araneus ventricosus genome elucidates the spidroin gene catalogue.</title>
        <authorList>
            <person name="Kono N."/>
            <person name="Nakamura H."/>
            <person name="Ohtoshi R."/>
            <person name="Moran D.A.P."/>
            <person name="Shinohara A."/>
            <person name="Yoshida Y."/>
            <person name="Fujiwara M."/>
            <person name="Mori M."/>
            <person name="Tomita M."/>
            <person name="Arakawa K."/>
        </authorList>
    </citation>
    <scope>NUCLEOTIDE SEQUENCE [LARGE SCALE GENOMIC DNA]</scope>
</reference>
<accession>A0A4Y2X8Q0</accession>
<feature type="non-terminal residue" evidence="1">
    <location>
        <position position="70"/>
    </location>
</feature>
<proteinExistence type="predicted"/>
<sequence length="70" mass="7772">MESEMATFPQPSFLSGRVLRNGGTVCPTEDQGLPGKGHSLLEKGREYVNCYRGIVTSKLFTTDEFIEDET</sequence>
<name>A0A4Y2X8Q0_ARAVE</name>